<feature type="region of interest" description="Disordered" evidence="1">
    <location>
        <begin position="100"/>
        <end position="156"/>
    </location>
</feature>
<protein>
    <submittedName>
        <fullName evidence="2">Uncharacterized protein</fullName>
    </submittedName>
</protein>
<evidence type="ECO:0000313" key="3">
    <source>
        <dbReference type="Proteomes" id="UP001151518"/>
    </source>
</evidence>
<dbReference type="AlphaFoldDB" id="A0A9W8KZZ9"/>
<dbReference type="Proteomes" id="UP001151518">
    <property type="component" value="Unassembled WGS sequence"/>
</dbReference>
<evidence type="ECO:0000256" key="1">
    <source>
        <dbReference type="SAM" id="MobiDB-lite"/>
    </source>
</evidence>
<sequence length="337" mass="37367">MGDYEEQEEDEKAISNVWAPLDTCRFLVPSSTGYRDRKTTLYSTHVLSDSRYKDNQDDLANIWLCSEIDSRSRIERTRQHKALMVAERMDAMVQAAREREAAALSAEKDRLKQNAKRKARMDDDKEHISNRRRVDSSDTATTLSTPKLAKSPEFARPQSLLIPELLPKGIFKSPQPTQTSASNTIKQTAADKLPCLNTEKSKIATDKPELDLGLDLGFSISQHNAANNQQQITAQENSGALQMQANVSATILEIANFLERDIDVFTPLSATARAPRASSAFADPFSAPASSTSFASTSKSSETKIDADSFTNLSSQNYGNNKARHEELIDDILGMKF</sequence>
<feature type="compositionally biased region" description="Basic and acidic residues" evidence="1">
    <location>
        <begin position="100"/>
        <end position="112"/>
    </location>
</feature>
<dbReference type="OrthoDB" id="5591183at2759"/>
<name>A0A9W8KZZ9_9FUNG</name>
<feature type="region of interest" description="Disordered" evidence="1">
    <location>
        <begin position="279"/>
        <end position="298"/>
    </location>
</feature>
<organism evidence="2 3">
    <name type="scientific">Coemansia spiralis</name>
    <dbReference type="NCBI Taxonomy" id="417178"/>
    <lineage>
        <taxon>Eukaryota</taxon>
        <taxon>Fungi</taxon>
        <taxon>Fungi incertae sedis</taxon>
        <taxon>Zoopagomycota</taxon>
        <taxon>Kickxellomycotina</taxon>
        <taxon>Kickxellomycetes</taxon>
        <taxon>Kickxellales</taxon>
        <taxon>Kickxellaceae</taxon>
        <taxon>Coemansia</taxon>
    </lineage>
</organism>
<accession>A0A9W8KZZ9</accession>
<gene>
    <name evidence="2" type="ORF">GGI25_001584</name>
</gene>
<proteinExistence type="predicted"/>
<dbReference type="EMBL" id="JANBTW010000012">
    <property type="protein sequence ID" value="KAJ2679449.1"/>
    <property type="molecule type" value="Genomic_DNA"/>
</dbReference>
<feature type="compositionally biased region" description="Basic and acidic residues" evidence="1">
    <location>
        <begin position="120"/>
        <end position="136"/>
    </location>
</feature>
<reference evidence="2" key="1">
    <citation type="submission" date="2022-07" db="EMBL/GenBank/DDBJ databases">
        <title>Phylogenomic reconstructions and comparative analyses of Kickxellomycotina fungi.</title>
        <authorList>
            <person name="Reynolds N.K."/>
            <person name="Stajich J.E."/>
            <person name="Barry K."/>
            <person name="Grigoriev I.V."/>
            <person name="Crous P."/>
            <person name="Smith M.E."/>
        </authorList>
    </citation>
    <scope>NUCLEOTIDE SEQUENCE</scope>
    <source>
        <strain evidence="2">NRRL 3115</strain>
    </source>
</reference>
<evidence type="ECO:0000313" key="2">
    <source>
        <dbReference type="EMBL" id="KAJ2679449.1"/>
    </source>
</evidence>
<comment type="caution">
    <text evidence="2">The sequence shown here is derived from an EMBL/GenBank/DDBJ whole genome shotgun (WGS) entry which is preliminary data.</text>
</comment>